<comment type="caution">
    <text evidence="1">The sequence shown here is derived from an EMBL/GenBank/DDBJ whole genome shotgun (WGS) entry which is preliminary data.</text>
</comment>
<evidence type="ECO:0000313" key="2">
    <source>
        <dbReference type="Proteomes" id="UP001454036"/>
    </source>
</evidence>
<evidence type="ECO:0000313" key="1">
    <source>
        <dbReference type="EMBL" id="GAA0146713.1"/>
    </source>
</evidence>
<protein>
    <submittedName>
        <fullName evidence="1">Uncharacterized protein</fullName>
    </submittedName>
</protein>
<organism evidence="1 2">
    <name type="scientific">Lithospermum erythrorhizon</name>
    <name type="common">Purple gromwell</name>
    <name type="synonym">Lithospermum officinale var. erythrorhizon</name>
    <dbReference type="NCBI Taxonomy" id="34254"/>
    <lineage>
        <taxon>Eukaryota</taxon>
        <taxon>Viridiplantae</taxon>
        <taxon>Streptophyta</taxon>
        <taxon>Embryophyta</taxon>
        <taxon>Tracheophyta</taxon>
        <taxon>Spermatophyta</taxon>
        <taxon>Magnoliopsida</taxon>
        <taxon>eudicotyledons</taxon>
        <taxon>Gunneridae</taxon>
        <taxon>Pentapetalae</taxon>
        <taxon>asterids</taxon>
        <taxon>lamiids</taxon>
        <taxon>Boraginales</taxon>
        <taxon>Boraginaceae</taxon>
        <taxon>Boraginoideae</taxon>
        <taxon>Lithospermeae</taxon>
        <taxon>Lithospermum</taxon>
    </lineage>
</organism>
<reference evidence="1 2" key="1">
    <citation type="submission" date="2024-01" db="EMBL/GenBank/DDBJ databases">
        <title>The complete chloroplast genome sequence of Lithospermum erythrorhizon: insights into the phylogenetic relationship among Boraginaceae species and the maternal lineages of purple gromwells.</title>
        <authorList>
            <person name="Okada T."/>
            <person name="Watanabe K."/>
        </authorList>
    </citation>
    <scope>NUCLEOTIDE SEQUENCE [LARGE SCALE GENOMIC DNA]</scope>
</reference>
<keyword evidence="2" id="KW-1185">Reference proteome</keyword>
<proteinExistence type="predicted"/>
<name>A0AAV3P684_LITER</name>
<dbReference type="EMBL" id="BAABME010000974">
    <property type="protein sequence ID" value="GAA0146713.1"/>
    <property type="molecule type" value="Genomic_DNA"/>
</dbReference>
<accession>A0AAV3P684</accession>
<dbReference type="Proteomes" id="UP001454036">
    <property type="component" value="Unassembled WGS sequence"/>
</dbReference>
<sequence>MTAPIGCQKLAEKLILPTYCCDKLLPKYNDLIEAAWDEHDEGSGMDVLYCRMKRVREGLKKLNAAEFSNISSRVAEKRIEYEGLNCKILNGDLRSDILARAAYVEAEYNRLCKAEFQLFQSKSRVRWF</sequence>
<gene>
    <name evidence="1" type="ORF">LIER_06602</name>
</gene>
<dbReference type="AlphaFoldDB" id="A0AAV3P684"/>